<dbReference type="EMBL" id="DF968063">
    <property type="protein sequence ID" value="GAP02548.1"/>
    <property type="molecule type" value="Genomic_DNA"/>
</dbReference>
<dbReference type="STRING" id="220714.SAMN05660469_0032"/>
<keyword evidence="3" id="KW-1185">Reference proteome</keyword>
<feature type="transmembrane region" description="Helical" evidence="1">
    <location>
        <begin position="188"/>
        <end position="204"/>
    </location>
</feature>
<dbReference type="InterPro" id="IPR009214">
    <property type="entry name" value="DUF1129"/>
</dbReference>
<name>A0A3F3H1S8_9LACO</name>
<gene>
    <name evidence="2" type="ORF">FPFC_014320</name>
</gene>
<keyword evidence="1" id="KW-1133">Transmembrane helix</keyword>
<dbReference type="Proteomes" id="UP000061227">
    <property type="component" value="Unassembled WGS sequence"/>
</dbReference>
<feature type="transmembrane region" description="Helical" evidence="1">
    <location>
        <begin position="158"/>
        <end position="182"/>
    </location>
</feature>
<feature type="transmembrane region" description="Helical" evidence="1">
    <location>
        <begin position="119"/>
        <end position="138"/>
    </location>
</feature>
<accession>A0A3F3H1S8</accession>
<organism evidence="2 3">
    <name type="scientific">Fructobacillus pseudoficulneus</name>
    <dbReference type="NCBI Taxonomy" id="220714"/>
    <lineage>
        <taxon>Bacteria</taxon>
        <taxon>Bacillati</taxon>
        <taxon>Bacillota</taxon>
        <taxon>Bacilli</taxon>
        <taxon>Lactobacillales</taxon>
        <taxon>Lactobacillaceae</taxon>
        <taxon>Fructobacillus</taxon>
    </lineage>
</organism>
<feature type="transmembrane region" description="Helical" evidence="1">
    <location>
        <begin position="84"/>
        <end position="107"/>
    </location>
</feature>
<evidence type="ECO:0000256" key="1">
    <source>
        <dbReference type="SAM" id="Phobius"/>
    </source>
</evidence>
<protein>
    <submittedName>
        <fullName evidence="2">Uncharacterized membrane-bound protein conserved in bacteria</fullName>
    </submittedName>
</protein>
<evidence type="ECO:0000313" key="3">
    <source>
        <dbReference type="Proteomes" id="UP000061227"/>
    </source>
</evidence>
<dbReference type="RefSeq" id="WP_059376636.1">
    <property type="nucleotide sequence ID" value="NZ_DF968063.1"/>
</dbReference>
<keyword evidence="1" id="KW-0812">Transmembrane</keyword>
<dbReference type="Pfam" id="PF06570">
    <property type="entry name" value="DUF1129"/>
    <property type="match status" value="1"/>
</dbReference>
<sequence length="236" mass="26025">MTQLDSQLSKKNQDFMFRFQKGMAETDKLDDEQKQEIIQAVANRLYTGQKAGQTAAQIYGSPATLLQKYLNPARLAKKFHDYSFTFLAADTALVLIMFLSGFFAITMGLGKSSAQSEGLGVLSVLLLSIWGGVIYTLAMQRLVPNPKAEQTKKKLPTWLLLIVVAVLWIVGFSAFLLIPAAINPTLPLFGYVVMLALSWLAYLLNRKHAGFEHGGILAISKLAQQARIDAEAAKKE</sequence>
<keyword evidence="1" id="KW-0472">Membrane</keyword>
<dbReference type="AlphaFoldDB" id="A0A3F3H1S8"/>
<evidence type="ECO:0000313" key="2">
    <source>
        <dbReference type="EMBL" id="GAP02548.1"/>
    </source>
</evidence>
<reference evidence="2 3" key="1">
    <citation type="journal article" date="2015" name="BMC Genomics">
        <title>Comparative genomics of Fructobacillus spp. and Leuconostoc spp. reveals niche-specific evolution of Fructobacillus spp.</title>
        <authorList>
            <person name="Endo A."/>
            <person name="Tanizawa Y."/>
            <person name="Tanaka N."/>
            <person name="Maeno S."/>
            <person name="Kumar H."/>
            <person name="Shiwa Y."/>
            <person name="Okada S."/>
            <person name="Yoshikawa H."/>
            <person name="Dicks L."/>
            <person name="Nakagawa J."/>
            <person name="Arita M."/>
        </authorList>
    </citation>
    <scope>NUCLEOTIDE SEQUENCE [LARGE SCALE GENOMIC DNA]</scope>
    <source>
        <strain evidence="2 3">DSM 15468</strain>
    </source>
</reference>
<dbReference type="OrthoDB" id="2143285at2"/>
<proteinExistence type="predicted"/>